<keyword evidence="3" id="KW-0489">Methyltransferase</keyword>
<dbReference type="Proteomes" id="UP000290191">
    <property type="component" value="Unassembled WGS sequence"/>
</dbReference>
<dbReference type="GO" id="GO:0032259">
    <property type="term" value="P:methylation"/>
    <property type="evidence" value="ECO:0007669"/>
    <property type="project" value="UniProtKB-KW"/>
</dbReference>
<feature type="domain" description="Methyltransferase type 11" evidence="2">
    <location>
        <begin position="44"/>
        <end position="142"/>
    </location>
</feature>
<dbReference type="EMBL" id="PDKO01000007">
    <property type="protein sequence ID" value="RXJ62722.1"/>
    <property type="molecule type" value="Genomic_DNA"/>
</dbReference>
<dbReference type="OrthoDB" id="9772751at2"/>
<dbReference type="Pfam" id="PF08241">
    <property type="entry name" value="Methyltransf_11"/>
    <property type="match status" value="1"/>
</dbReference>
<evidence type="ECO:0000256" key="1">
    <source>
        <dbReference type="ARBA" id="ARBA00022679"/>
    </source>
</evidence>
<sequence length="208" mass="24210">MKKEKRKTSPNGFDKIVREIFAPIYPAIAKQILEKTNLVEGKCLDAGCGTGALGRALAKYSKMELIFFDKSQDMLELTKKYVKEEKLEKRSSFLLGDIHKIPYEDESLDLIISRGSNPFWEDWEQAYKEIYRVLKKGGKTYIGCGFGSKKLYDEVMGKMKEENPNWKHPEFEDLQTKKESLPKIMQQLKPSKFEIIDNESGFWLFMEK</sequence>
<evidence type="ECO:0000313" key="3">
    <source>
        <dbReference type="EMBL" id="RXJ62722.1"/>
    </source>
</evidence>
<accession>A0A4Q0XYP7</accession>
<dbReference type="InterPro" id="IPR050447">
    <property type="entry name" value="Erg6_SMT_methyltransf"/>
</dbReference>
<comment type="caution">
    <text evidence="3">The sequence shown here is derived from an EMBL/GenBank/DDBJ whole genome shotgun (WGS) entry which is preliminary data.</text>
</comment>
<keyword evidence="1 3" id="KW-0808">Transferase</keyword>
<name>A0A4Q0XYP7_9BACT</name>
<dbReference type="GO" id="GO:0008757">
    <property type="term" value="F:S-adenosylmethionine-dependent methyltransferase activity"/>
    <property type="evidence" value="ECO:0007669"/>
    <property type="project" value="InterPro"/>
</dbReference>
<dbReference type="PANTHER" id="PTHR44068">
    <property type="entry name" value="ZGC:194242"/>
    <property type="match status" value="1"/>
</dbReference>
<dbReference type="SUPFAM" id="SSF53335">
    <property type="entry name" value="S-adenosyl-L-methionine-dependent methyltransferases"/>
    <property type="match status" value="1"/>
</dbReference>
<proteinExistence type="predicted"/>
<reference evidence="3 4" key="1">
    <citation type="submission" date="2017-10" db="EMBL/GenBank/DDBJ databases">
        <title>Genomics of the genus Arcobacter.</title>
        <authorList>
            <person name="Perez-Cataluna A."/>
            <person name="Figueras M.J."/>
        </authorList>
    </citation>
    <scope>NUCLEOTIDE SEQUENCE [LARGE SCALE GENOMIC DNA]</scope>
    <source>
        <strain evidence="3 4">DSM 24636</strain>
    </source>
</reference>
<dbReference type="AlphaFoldDB" id="A0A4Q0XYP7"/>
<dbReference type="PANTHER" id="PTHR44068:SF11">
    <property type="entry name" value="GERANYL DIPHOSPHATE 2-C-METHYLTRANSFERASE"/>
    <property type="match status" value="1"/>
</dbReference>
<dbReference type="STRING" id="877500.GCA_000935065_02041"/>
<evidence type="ECO:0000313" key="4">
    <source>
        <dbReference type="Proteomes" id="UP000290191"/>
    </source>
</evidence>
<keyword evidence="4" id="KW-1185">Reference proteome</keyword>
<evidence type="ECO:0000259" key="2">
    <source>
        <dbReference type="Pfam" id="PF08241"/>
    </source>
</evidence>
<gene>
    <name evidence="3" type="ORF">CRV06_09370</name>
</gene>
<dbReference type="CDD" id="cd02440">
    <property type="entry name" value="AdoMet_MTases"/>
    <property type="match status" value="1"/>
</dbReference>
<dbReference type="InterPro" id="IPR013216">
    <property type="entry name" value="Methyltransf_11"/>
</dbReference>
<dbReference type="InterPro" id="IPR029063">
    <property type="entry name" value="SAM-dependent_MTases_sf"/>
</dbReference>
<dbReference type="Gene3D" id="3.40.50.150">
    <property type="entry name" value="Vaccinia Virus protein VP39"/>
    <property type="match status" value="1"/>
</dbReference>
<organism evidence="3 4">
    <name type="scientific">Halarcobacter anaerophilus</name>
    <dbReference type="NCBI Taxonomy" id="877500"/>
    <lineage>
        <taxon>Bacteria</taxon>
        <taxon>Pseudomonadati</taxon>
        <taxon>Campylobacterota</taxon>
        <taxon>Epsilonproteobacteria</taxon>
        <taxon>Campylobacterales</taxon>
        <taxon>Arcobacteraceae</taxon>
        <taxon>Halarcobacter</taxon>
    </lineage>
</organism>
<protein>
    <submittedName>
        <fullName evidence="3">SAM-dependent methyltransferase</fullName>
    </submittedName>
</protein>